<evidence type="ECO:0000313" key="2">
    <source>
        <dbReference type="EMBL" id="MPC99932.1"/>
    </source>
</evidence>
<feature type="region of interest" description="Disordered" evidence="1">
    <location>
        <begin position="78"/>
        <end position="102"/>
    </location>
</feature>
<dbReference type="EMBL" id="VSRR010120592">
    <property type="protein sequence ID" value="MPC99932.1"/>
    <property type="molecule type" value="Genomic_DNA"/>
</dbReference>
<dbReference type="AlphaFoldDB" id="A0A5B7JV38"/>
<comment type="caution">
    <text evidence="2">The sequence shown here is derived from an EMBL/GenBank/DDBJ whole genome shotgun (WGS) entry which is preliminary data.</text>
</comment>
<proteinExistence type="predicted"/>
<protein>
    <submittedName>
        <fullName evidence="2">Uncharacterized protein</fullName>
    </submittedName>
</protein>
<feature type="compositionally biased region" description="Low complexity" evidence="1">
    <location>
        <begin position="79"/>
        <end position="91"/>
    </location>
</feature>
<evidence type="ECO:0000256" key="1">
    <source>
        <dbReference type="SAM" id="MobiDB-lite"/>
    </source>
</evidence>
<name>A0A5B7JV38_PORTR</name>
<dbReference type="Proteomes" id="UP000324222">
    <property type="component" value="Unassembled WGS sequence"/>
</dbReference>
<reference evidence="2 3" key="1">
    <citation type="submission" date="2019-05" db="EMBL/GenBank/DDBJ databases">
        <title>Another draft genome of Portunus trituberculatus and its Hox gene families provides insights of decapod evolution.</title>
        <authorList>
            <person name="Jeong J.-H."/>
            <person name="Song I."/>
            <person name="Kim S."/>
            <person name="Choi T."/>
            <person name="Kim D."/>
            <person name="Ryu S."/>
            <person name="Kim W."/>
        </authorList>
    </citation>
    <scope>NUCLEOTIDE SEQUENCE [LARGE SCALE GENOMIC DNA]</scope>
    <source>
        <tissue evidence="2">Muscle</tissue>
    </source>
</reference>
<keyword evidence="3" id="KW-1185">Reference proteome</keyword>
<sequence length="102" mass="11454">MFCQWFSHYVGVTFCCRNSKEACGGQGRGRALMGRIRQTSYRVKPRVQLLRHSGLKSEQFTLGSVLASHLAATHTTRALSSLSSKPRSPSLWNVVRHRPPLD</sequence>
<organism evidence="2 3">
    <name type="scientific">Portunus trituberculatus</name>
    <name type="common">Swimming crab</name>
    <name type="synonym">Neptunus trituberculatus</name>
    <dbReference type="NCBI Taxonomy" id="210409"/>
    <lineage>
        <taxon>Eukaryota</taxon>
        <taxon>Metazoa</taxon>
        <taxon>Ecdysozoa</taxon>
        <taxon>Arthropoda</taxon>
        <taxon>Crustacea</taxon>
        <taxon>Multicrustacea</taxon>
        <taxon>Malacostraca</taxon>
        <taxon>Eumalacostraca</taxon>
        <taxon>Eucarida</taxon>
        <taxon>Decapoda</taxon>
        <taxon>Pleocyemata</taxon>
        <taxon>Brachyura</taxon>
        <taxon>Eubrachyura</taxon>
        <taxon>Portunoidea</taxon>
        <taxon>Portunidae</taxon>
        <taxon>Portuninae</taxon>
        <taxon>Portunus</taxon>
    </lineage>
</organism>
<gene>
    <name evidence="2" type="ORF">E2C01_095379</name>
</gene>
<evidence type="ECO:0000313" key="3">
    <source>
        <dbReference type="Proteomes" id="UP000324222"/>
    </source>
</evidence>
<accession>A0A5B7JV38</accession>